<sequence>MVKKESATSFSSSGKVEYASTNYVAFMEKESVHKDFHPLMDFLKISPVTYALTASPTIYAEIVQEMWNTACCSEAEIKLKINGKSYTITPSLINEALHLPNANFETLPTDEEIISMLNSIKYASEISHLGQVRRPYLRKEWSYFFDTLIKVFTGKCSGFDSITTYVQKIAYSLIYGRAINIGSLLLNEFSYKLGDMVKRGKIIYYARFFMIIANHLQKDLSIKNKDDQLQVCVQAKRLFAQLVKNNLNGNVDFVLPRHIQIQLSTLSPSPKSKSRTKGTSSSVSQNGKRKRTNLPTITTYYESITVEGSEEIGAAAEINPPLKKMAADVVKPARRLFSVDHGTPRVTRNRVPVVELTSSEEEYPKCDLPPVEPSLEQNSQEVLPDDREQLMNAASVLKCQLVAQLTSSAEKLRTEDMNDLADRCYNTLRGLGDDYTSIRRKVHKLIGQHQKLEDAARNKDNWNDQDIKARYSQQVVSLSNMTKKLSGTEEKLSRAKNKKEEIKAALLRLREELSDEEERVKTLTEERDICKADHSDVEAKFEKLVAEKKEAYKEFEAINGQYNNAKKEYERMSNQLMQSVGK</sequence>
<dbReference type="Proteomes" id="UP000077755">
    <property type="component" value="Chromosome 1"/>
</dbReference>
<gene>
    <name evidence="3" type="ORF">DCAR_0104360</name>
</gene>
<dbReference type="EMBL" id="CP093343">
    <property type="protein sequence ID" value="WOG85173.1"/>
    <property type="molecule type" value="Genomic_DNA"/>
</dbReference>
<dbReference type="Gene3D" id="1.10.287.1490">
    <property type="match status" value="1"/>
</dbReference>
<organism evidence="3 4">
    <name type="scientific">Daucus carota subsp. sativus</name>
    <name type="common">Carrot</name>
    <dbReference type="NCBI Taxonomy" id="79200"/>
    <lineage>
        <taxon>Eukaryota</taxon>
        <taxon>Viridiplantae</taxon>
        <taxon>Streptophyta</taxon>
        <taxon>Embryophyta</taxon>
        <taxon>Tracheophyta</taxon>
        <taxon>Spermatophyta</taxon>
        <taxon>Magnoliopsida</taxon>
        <taxon>eudicotyledons</taxon>
        <taxon>Gunneridae</taxon>
        <taxon>Pentapetalae</taxon>
        <taxon>asterids</taxon>
        <taxon>campanulids</taxon>
        <taxon>Apiales</taxon>
        <taxon>Apiaceae</taxon>
        <taxon>Apioideae</taxon>
        <taxon>Scandiceae</taxon>
        <taxon>Daucinae</taxon>
        <taxon>Daucus</taxon>
        <taxon>Daucus sect. Daucus</taxon>
    </lineage>
</organism>
<keyword evidence="1" id="KW-0175">Coiled coil</keyword>
<protein>
    <submittedName>
        <fullName evidence="3">Uncharacterized protein</fullName>
    </submittedName>
</protein>
<dbReference type="KEGG" id="dcr:108197623"/>
<name>A0AAF0WBC2_DAUCS</name>
<keyword evidence="4" id="KW-1185">Reference proteome</keyword>
<reference evidence="3" key="1">
    <citation type="journal article" date="2016" name="Nat. Genet.">
        <title>A high-quality carrot genome assembly provides new insights into carotenoid accumulation and asterid genome evolution.</title>
        <authorList>
            <person name="Iorizzo M."/>
            <person name="Ellison S."/>
            <person name="Senalik D."/>
            <person name="Zeng P."/>
            <person name="Satapoomin P."/>
            <person name="Huang J."/>
            <person name="Bowman M."/>
            <person name="Iovene M."/>
            <person name="Sanseverino W."/>
            <person name="Cavagnaro P."/>
            <person name="Yildiz M."/>
            <person name="Macko-Podgorni A."/>
            <person name="Moranska E."/>
            <person name="Grzebelus E."/>
            <person name="Grzebelus D."/>
            <person name="Ashrafi H."/>
            <person name="Zheng Z."/>
            <person name="Cheng S."/>
            <person name="Spooner D."/>
            <person name="Van Deynze A."/>
            <person name="Simon P."/>
        </authorList>
    </citation>
    <scope>NUCLEOTIDE SEQUENCE</scope>
    <source>
        <tissue evidence="3">Leaf</tissue>
    </source>
</reference>
<feature type="coiled-coil region" evidence="1">
    <location>
        <begin position="478"/>
        <end position="582"/>
    </location>
</feature>
<feature type="compositionally biased region" description="Low complexity" evidence="2">
    <location>
        <begin position="266"/>
        <end position="284"/>
    </location>
</feature>
<dbReference type="AlphaFoldDB" id="A0AAF0WBC2"/>
<evidence type="ECO:0000313" key="3">
    <source>
        <dbReference type="EMBL" id="WOG85173.1"/>
    </source>
</evidence>
<evidence type="ECO:0000256" key="1">
    <source>
        <dbReference type="SAM" id="Coils"/>
    </source>
</evidence>
<evidence type="ECO:0000313" key="4">
    <source>
        <dbReference type="Proteomes" id="UP000077755"/>
    </source>
</evidence>
<reference evidence="3" key="2">
    <citation type="submission" date="2022-03" db="EMBL/GenBank/DDBJ databases">
        <title>Draft title - Genomic analysis of global carrot germplasm unveils the trajectory of domestication and the origin of high carotenoid orange carrot.</title>
        <authorList>
            <person name="Iorizzo M."/>
            <person name="Ellison S."/>
            <person name="Senalik D."/>
            <person name="Macko-Podgorni A."/>
            <person name="Grzebelus D."/>
            <person name="Bostan H."/>
            <person name="Rolling W."/>
            <person name="Curaba J."/>
            <person name="Simon P."/>
        </authorList>
    </citation>
    <scope>NUCLEOTIDE SEQUENCE</scope>
    <source>
        <tissue evidence="3">Leaf</tissue>
    </source>
</reference>
<evidence type="ECO:0000256" key="2">
    <source>
        <dbReference type="SAM" id="MobiDB-lite"/>
    </source>
</evidence>
<feature type="region of interest" description="Disordered" evidence="2">
    <location>
        <begin position="266"/>
        <end position="291"/>
    </location>
</feature>
<proteinExistence type="predicted"/>
<accession>A0AAF0WBC2</accession>